<keyword evidence="3" id="KW-1185">Reference proteome</keyword>
<comment type="caution">
    <text evidence="2">The sequence shown here is derived from an EMBL/GenBank/DDBJ whole genome shotgun (WGS) entry which is preliminary data.</text>
</comment>
<feature type="region of interest" description="Disordered" evidence="1">
    <location>
        <begin position="1"/>
        <end position="27"/>
    </location>
</feature>
<sequence>MAELPKTMMDGTLPKNRTKQCNGPRHL</sequence>
<name>A0A834TRJ6_9FABA</name>
<dbReference type="Proteomes" id="UP000634136">
    <property type="component" value="Unassembled WGS sequence"/>
</dbReference>
<gene>
    <name evidence="2" type="ORF">G2W53_016795</name>
</gene>
<dbReference type="AlphaFoldDB" id="A0A834TRJ6"/>
<protein>
    <submittedName>
        <fullName evidence="2">Uncharacterized protein</fullName>
    </submittedName>
</protein>
<evidence type="ECO:0000313" key="3">
    <source>
        <dbReference type="Proteomes" id="UP000634136"/>
    </source>
</evidence>
<proteinExistence type="predicted"/>
<reference evidence="2" key="1">
    <citation type="submission" date="2020-09" db="EMBL/GenBank/DDBJ databases">
        <title>Genome-Enabled Discovery of Anthraquinone Biosynthesis in Senna tora.</title>
        <authorList>
            <person name="Kang S.-H."/>
            <person name="Pandey R.P."/>
            <person name="Lee C.-M."/>
            <person name="Sim J.-S."/>
            <person name="Jeong J.-T."/>
            <person name="Choi B.-S."/>
            <person name="Jung M."/>
            <person name="Ginzburg D."/>
            <person name="Zhao K."/>
            <person name="Won S.Y."/>
            <person name="Oh T.-J."/>
            <person name="Yu Y."/>
            <person name="Kim N.-H."/>
            <person name="Lee O.R."/>
            <person name="Lee T.-H."/>
            <person name="Bashyal P."/>
            <person name="Kim T.-S."/>
            <person name="Lee W.-H."/>
            <person name="Kawkins C."/>
            <person name="Kim C.-K."/>
            <person name="Kim J.S."/>
            <person name="Ahn B.O."/>
            <person name="Rhee S.Y."/>
            <person name="Sohng J.K."/>
        </authorList>
    </citation>
    <scope>NUCLEOTIDE SEQUENCE</scope>
    <source>
        <tissue evidence="2">Leaf</tissue>
    </source>
</reference>
<evidence type="ECO:0000256" key="1">
    <source>
        <dbReference type="SAM" id="MobiDB-lite"/>
    </source>
</evidence>
<dbReference type="EMBL" id="JAAIUW010000006">
    <property type="protein sequence ID" value="KAF7825631.1"/>
    <property type="molecule type" value="Genomic_DNA"/>
</dbReference>
<evidence type="ECO:0000313" key="2">
    <source>
        <dbReference type="EMBL" id="KAF7825631.1"/>
    </source>
</evidence>
<organism evidence="2 3">
    <name type="scientific">Senna tora</name>
    <dbReference type="NCBI Taxonomy" id="362788"/>
    <lineage>
        <taxon>Eukaryota</taxon>
        <taxon>Viridiplantae</taxon>
        <taxon>Streptophyta</taxon>
        <taxon>Embryophyta</taxon>
        <taxon>Tracheophyta</taxon>
        <taxon>Spermatophyta</taxon>
        <taxon>Magnoliopsida</taxon>
        <taxon>eudicotyledons</taxon>
        <taxon>Gunneridae</taxon>
        <taxon>Pentapetalae</taxon>
        <taxon>rosids</taxon>
        <taxon>fabids</taxon>
        <taxon>Fabales</taxon>
        <taxon>Fabaceae</taxon>
        <taxon>Caesalpinioideae</taxon>
        <taxon>Cassia clade</taxon>
        <taxon>Senna</taxon>
    </lineage>
</organism>
<accession>A0A834TRJ6</accession>